<accession>A0A670Z4P1</accession>
<dbReference type="AlphaFoldDB" id="A0A670Z4P1"/>
<feature type="region of interest" description="Disordered" evidence="9">
    <location>
        <begin position="116"/>
        <end position="343"/>
    </location>
</feature>
<evidence type="ECO:0000256" key="6">
    <source>
        <dbReference type="ARBA" id="ARBA00023010"/>
    </source>
</evidence>
<feature type="compositionally biased region" description="Basic residues" evidence="9">
    <location>
        <begin position="233"/>
        <end position="245"/>
    </location>
</feature>
<dbReference type="Proteomes" id="UP000472273">
    <property type="component" value="Unplaced"/>
</dbReference>
<feature type="compositionally biased region" description="Low complexity" evidence="9">
    <location>
        <begin position="296"/>
        <end position="315"/>
    </location>
</feature>
<keyword evidence="4" id="KW-0862">Zinc</keyword>
<evidence type="ECO:0000313" key="11">
    <source>
        <dbReference type="Ensembl" id="ENSPTXP00000016773.1"/>
    </source>
</evidence>
<sequence>PPTCTHLSGLPRAPNACRAGTSARWVPCFCLPPFPQGRLLVLGASARGKRIPDLLCQPSSSPPLPPHLLQAVVIGHAPGVSVAVDGDLHGGCLAHGPFAHAWCLGRGGRGVSQLLARPRSRGQHRDGSRGLSRGRGGAAASWRARGWGGTGGPGRLPTARTGTPAGVRPATEGPLAALPPRQPRAPRERTSVPGKEQPRRAPAAPAGRGRAAPEKAAFGARIRAARSHDRRPFRPRRPRRGHRPRPPPGAGPGRSRGSRSPVAGRPRRLRRRSGALRPQRWHTGSDVGAAEVASRGAEASPPSPHGGPHAGDAAATQRERFPPAPPARPPPLPPRRAGGRGAEASLSLQLRDFLLVYNRMTELCFQRCVADLNYRALTRQEEACLDGCAGKLVRSNHRLMAAYVQLMPSLVQRRIADYEAAGSSPAPPAALPPRASS</sequence>
<protein>
    <recommendedName>
        <fullName evidence="10">Tim10-like domain-containing protein</fullName>
    </recommendedName>
</protein>
<name>A0A670Z4P1_PSETE</name>
<keyword evidence="3" id="KW-0479">Metal-binding</keyword>
<proteinExistence type="predicted"/>
<reference evidence="11" key="1">
    <citation type="submission" date="2025-08" db="UniProtKB">
        <authorList>
            <consortium name="Ensembl"/>
        </authorList>
    </citation>
    <scope>IDENTIFICATION</scope>
</reference>
<reference evidence="11" key="2">
    <citation type="submission" date="2025-09" db="UniProtKB">
        <authorList>
            <consortium name="Ensembl"/>
        </authorList>
    </citation>
    <scope>IDENTIFICATION</scope>
</reference>
<dbReference type="InterPro" id="IPR004217">
    <property type="entry name" value="Tim10-like"/>
</dbReference>
<evidence type="ECO:0000313" key="12">
    <source>
        <dbReference type="Proteomes" id="UP000472273"/>
    </source>
</evidence>
<feature type="compositionally biased region" description="Low complexity" evidence="9">
    <location>
        <begin position="155"/>
        <end position="164"/>
    </location>
</feature>
<feature type="compositionally biased region" description="Low complexity" evidence="9">
    <location>
        <begin position="200"/>
        <end position="210"/>
    </location>
</feature>
<keyword evidence="2" id="KW-0813">Transport</keyword>
<dbReference type="Ensembl" id="ENSPTXT00000017287.1">
    <property type="protein sequence ID" value="ENSPTXP00000016773.1"/>
    <property type="gene ID" value="ENSPTXG00000011575.1"/>
</dbReference>
<evidence type="ECO:0000256" key="4">
    <source>
        <dbReference type="ARBA" id="ARBA00022833"/>
    </source>
</evidence>
<dbReference type="GeneTree" id="ENSGT00450000040326"/>
<comment type="subcellular location">
    <subcellularLocation>
        <location evidence="1">Mitochondrion inner membrane</location>
        <topology evidence="1">Peripheral membrane protein</topology>
    </subcellularLocation>
</comment>
<evidence type="ECO:0000256" key="7">
    <source>
        <dbReference type="ARBA" id="ARBA00023128"/>
    </source>
</evidence>
<dbReference type="Pfam" id="PF02953">
    <property type="entry name" value="zf-Tim10_DDP"/>
    <property type="match status" value="1"/>
</dbReference>
<evidence type="ECO:0000256" key="9">
    <source>
        <dbReference type="SAM" id="MobiDB-lite"/>
    </source>
</evidence>
<feature type="compositionally biased region" description="Pro residues" evidence="9">
    <location>
        <begin position="322"/>
        <end position="334"/>
    </location>
</feature>
<dbReference type="InterPro" id="IPR050673">
    <property type="entry name" value="Mito_inner_translocase_sub"/>
</dbReference>
<feature type="compositionally biased region" description="Low complexity" evidence="9">
    <location>
        <begin position="253"/>
        <end position="264"/>
    </location>
</feature>
<evidence type="ECO:0000259" key="10">
    <source>
        <dbReference type="Pfam" id="PF02953"/>
    </source>
</evidence>
<gene>
    <name evidence="11" type="primary">TIMM10B</name>
</gene>
<organism evidence="11 12">
    <name type="scientific">Pseudonaja textilis</name>
    <name type="common">Eastern brown snake</name>
    <dbReference type="NCBI Taxonomy" id="8673"/>
    <lineage>
        <taxon>Eukaryota</taxon>
        <taxon>Metazoa</taxon>
        <taxon>Chordata</taxon>
        <taxon>Craniata</taxon>
        <taxon>Vertebrata</taxon>
        <taxon>Euteleostomi</taxon>
        <taxon>Lepidosauria</taxon>
        <taxon>Squamata</taxon>
        <taxon>Bifurcata</taxon>
        <taxon>Unidentata</taxon>
        <taxon>Episquamata</taxon>
        <taxon>Toxicofera</taxon>
        <taxon>Serpentes</taxon>
        <taxon>Colubroidea</taxon>
        <taxon>Elapidae</taxon>
        <taxon>Hydrophiinae</taxon>
        <taxon>Pseudonaja</taxon>
    </lineage>
</organism>
<keyword evidence="5" id="KW-0653">Protein transport</keyword>
<keyword evidence="7" id="KW-0496">Mitochondrion</keyword>
<dbReference type="InterPro" id="IPR035427">
    <property type="entry name" value="Tim10-like_dom_sf"/>
</dbReference>
<dbReference type="PANTHER" id="PTHR13172">
    <property type="entry name" value="MITOCHONDRIAL IMPORT INNER MEMBRANE TRANSLOCASE SUBUNIT TIM9B"/>
    <property type="match status" value="1"/>
</dbReference>
<dbReference type="GO" id="GO:0005743">
    <property type="term" value="C:mitochondrial inner membrane"/>
    <property type="evidence" value="ECO:0007669"/>
    <property type="project" value="UniProtKB-SubCell"/>
</dbReference>
<keyword evidence="6" id="KW-0811">Translocation</keyword>
<evidence type="ECO:0000256" key="2">
    <source>
        <dbReference type="ARBA" id="ARBA00022448"/>
    </source>
</evidence>
<evidence type="ECO:0000256" key="8">
    <source>
        <dbReference type="ARBA" id="ARBA00023157"/>
    </source>
</evidence>
<keyword evidence="12" id="KW-1185">Reference proteome</keyword>
<dbReference type="GO" id="GO:0015031">
    <property type="term" value="P:protein transport"/>
    <property type="evidence" value="ECO:0007669"/>
    <property type="project" value="UniProtKB-KW"/>
</dbReference>
<dbReference type="SUPFAM" id="SSF144122">
    <property type="entry name" value="Tim10-like"/>
    <property type="match status" value="1"/>
</dbReference>
<dbReference type="GO" id="GO:0046872">
    <property type="term" value="F:metal ion binding"/>
    <property type="evidence" value="ECO:0007669"/>
    <property type="project" value="UniProtKB-KW"/>
</dbReference>
<dbReference type="Gene3D" id="1.10.287.810">
    <property type="entry name" value="Mitochondrial import inner membrane translocase subunit tim13 like domains"/>
    <property type="match status" value="1"/>
</dbReference>
<keyword evidence="8" id="KW-1015">Disulfide bond</keyword>
<evidence type="ECO:0000256" key="1">
    <source>
        <dbReference type="ARBA" id="ARBA00004637"/>
    </source>
</evidence>
<feature type="compositionally biased region" description="Basic residues" evidence="9">
    <location>
        <begin position="265"/>
        <end position="274"/>
    </location>
</feature>
<evidence type="ECO:0000256" key="3">
    <source>
        <dbReference type="ARBA" id="ARBA00022723"/>
    </source>
</evidence>
<feature type="domain" description="Tim10-like" evidence="10">
    <location>
        <begin position="348"/>
        <end position="404"/>
    </location>
</feature>
<evidence type="ECO:0000256" key="5">
    <source>
        <dbReference type="ARBA" id="ARBA00022927"/>
    </source>
</evidence>